<name>A0A3G4ZWY8_9VIRU</name>
<gene>
    <name evidence="1" type="ORF">Faunusvirus13_21</name>
</gene>
<dbReference type="EMBL" id="MK072144">
    <property type="protein sequence ID" value="AYV79428.1"/>
    <property type="molecule type" value="Genomic_DNA"/>
</dbReference>
<proteinExistence type="predicted"/>
<accession>A0A3G4ZWY8</accession>
<organism evidence="1">
    <name type="scientific">Faunusvirus sp</name>
    <dbReference type="NCBI Taxonomy" id="2487766"/>
    <lineage>
        <taxon>Viruses</taxon>
        <taxon>Varidnaviria</taxon>
        <taxon>Bamfordvirae</taxon>
        <taxon>Nucleocytoviricota</taxon>
        <taxon>Megaviricetes</taxon>
        <taxon>Imitervirales</taxon>
        <taxon>Mimiviridae</taxon>
    </lineage>
</organism>
<reference evidence="1" key="1">
    <citation type="submission" date="2018-10" db="EMBL/GenBank/DDBJ databases">
        <title>Hidden diversity of soil giant viruses.</title>
        <authorList>
            <person name="Schulz F."/>
            <person name="Alteio L."/>
            <person name="Goudeau D."/>
            <person name="Ryan E.M."/>
            <person name="Malmstrom R.R."/>
            <person name="Blanchard J."/>
            <person name="Woyke T."/>
        </authorList>
    </citation>
    <scope>NUCLEOTIDE SEQUENCE</scope>
    <source>
        <strain evidence="1">FNV1</strain>
    </source>
</reference>
<evidence type="ECO:0000313" key="1">
    <source>
        <dbReference type="EMBL" id="AYV79428.1"/>
    </source>
</evidence>
<sequence length="40" mass="4513">MMLNCSTEESICYDTAIEIDMITATEMSTCCDTDFILLQL</sequence>
<protein>
    <submittedName>
        <fullName evidence="1">Uncharacterized protein</fullName>
    </submittedName>
</protein>